<feature type="transmembrane region" description="Helical" evidence="7">
    <location>
        <begin position="135"/>
        <end position="158"/>
    </location>
</feature>
<evidence type="ECO:0000256" key="7">
    <source>
        <dbReference type="SAM" id="Phobius"/>
    </source>
</evidence>
<name>D5EH30_AMICL</name>
<keyword evidence="10" id="KW-1185">Reference proteome</keyword>
<evidence type="ECO:0000313" key="9">
    <source>
        <dbReference type="EMBL" id="ADE57862.1"/>
    </source>
</evidence>
<keyword evidence="6 7" id="KW-0472">Membrane</keyword>
<evidence type="ECO:0000256" key="6">
    <source>
        <dbReference type="ARBA" id="ARBA00023136"/>
    </source>
</evidence>
<dbReference type="PANTHER" id="PTHR33362:SF3">
    <property type="entry name" value="SIALIC ACID TRAP TRANSPORTER PERMEASE PROTEIN SIAT"/>
    <property type="match status" value="1"/>
</dbReference>
<keyword evidence="2" id="KW-1003">Cell membrane</keyword>
<feature type="transmembrane region" description="Helical" evidence="7">
    <location>
        <begin position="78"/>
        <end position="96"/>
    </location>
</feature>
<dbReference type="RefSeq" id="WP_013049124.1">
    <property type="nucleotide sequence ID" value="NC_014011.1"/>
</dbReference>
<dbReference type="AlphaFoldDB" id="D5EH30"/>
<dbReference type="EMBL" id="CP001997">
    <property type="protein sequence ID" value="ADE57862.1"/>
    <property type="molecule type" value="Genomic_DNA"/>
</dbReference>
<proteinExistence type="predicted"/>
<evidence type="ECO:0000259" key="8">
    <source>
        <dbReference type="Pfam" id="PF06808"/>
    </source>
</evidence>
<evidence type="ECO:0000313" key="10">
    <source>
        <dbReference type="Proteomes" id="UP000002366"/>
    </source>
</evidence>
<feature type="domain" description="TRAP C4-dicarboxylate transport system permease DctM subunit" evidence="8">
    <location>
        <begin position="7"/>
        <end position="417"/>
    </location>
</feature>
<dbReference type="STRING" id="572547.Amico_1749"/>
<dbReference type="Proteomes" id="UP000002366">
    <property type="component" value="Chromosome"/>
</dbReference>
<evidence type="ECO:0000256" key="1">
    <source>
        <dbReference type="ARBA" id="ARBA00004429"/>
    </source>
</evidence>
<feature type="transmembrane region" description="Helical" evidence="7">
    <location>
        <begin position="170"/>
        <end position="193"/>
    </location>
</feature>
<dbReference type="NCBIfam" id="TIGR00786">
    <property type="entry name" value="dctM"/>
    <property type="match status" value="1"/>
</dbReference>
<feature type="transmembrane region" description="Helical" evidence="7">
    <location>
        <begin position="397"/>
        <end position="425"/>
    </location>
</feature>
<gene>
    <name evidence="9" type="ordered locus">Amico_1749</name>
</gene>
<dbReference type="GO" id="GO:0022857">
    <property type="term" value="F:transmembrane transporter activity"/>
    <property type="evidence" value="ECO:0007669"/>
    <property type="project" value="TreeGrafter"/>
</dbReference>
<keyword evidence="5 7" id="KW-1133">Transmembrane helix</keyword>
<dbReference type="Pfam" id="PF06808">
    <property type="entry name" value="DctM"/>
    <property type="match status" value="1"/>
</dbReference>
<dbReference type="OrthoDB" id="2266at2"/>
<feature type="transmembrane region" description="Helical" evidence="7">
    <location>
        <begin position="43"/>
        <end position="66"/>
    </location>
</feature>
<evidence type="ECO:0000256" key="2">
    <source>
        <dbReference type="ARBA" id="ARBA00022475"/>
    </source>
</evidence>
<dbReference type="PANTHER" id="PTHR33362">
    <property type="entry name" value="SIALIC ACID TRAP TRANSPORTER PERMEASE PROTEIN SIAT-RELATED"/>
    <property type="match status" value="1"/>
</dbReference>
<feature type="transmembrane region" description="Helical" evidence="7">
    <location>
        <begin position="241"/>
        <end position="260"/>
    </location>
</feature>
<protein>
    <submittedName>
        <fullName evidence="9">TRAP dicarboxylate transporter, DctM subunit</fullName>
    </submittedName>
</protein>
<keyword evidence="3" id="KW-0997">Cell inner membrane</keyword>
<feature type="transmembrane region" description="Helical" evidence="7">
    <location>
        <begin position="314"/>
        <end position="344"/>
    </location>
</feature>
<keyword evidence="4 7" id="KW-0812">Transmembrane</keyword>
<dbReference type="InterPro" id="IPR004681">
    <property type="entry name" value="TRAP_DctM"/>
</dbReference>
<dbReference type="KEGG" id="aco:Amico_1749"/>
<dbReference type="HOGENOM" id="CLU_019824_4_1_0"/>
<evidence type="ECO:0000256" key="3">
    <source>
        <dbReference type="ARBA" id="ARBA00022519"/>
    </source>
</evidence>
<evidence type="ECO:0000256" key="4">
    <source>
        <dbReference type="ARBA" id="ARBA00022692"/>
    </source>
</evidence>
<accession>D5EH30</accession>
<reference evidence="9 10" key="1">
    <citation type="journal article" date="2010" name="Stand. Genomic Sci.">
        <title>Complete genome sequence of Aminobacterium colombiense type strain (ALA-1).</title>
        <authorList>
            <person name="Chertkov O."/>
            <person name="Sikorski J."/>
            <person name="Brambilla E."/>
            <person name="Lapidus A."/>
            <person name="Copeland A."/>
            <person name="Glavina Del Rio T."/>
            <person name="Nolan M."/>
            <person name="Lucas S."/>
            <person name="Tice H."/>
            <person name="Cheng J.F."/>
            <person name="Han C."/>
            <person name="Detter J.C."/>
            <person name="Bruce D."/>
            <person name="Tapia R."/>
            <person name="Goodwin L."/>
            <person name="Pitluck S."/>
            <person name="Liolios K."/>
            <person name="Ivanova N."/>
            <person name="Mavromatis K."/>
            <person name="Ovchinnikova G."/>
            <person name="Pati A."/>
            <person name="Chen A."/>
            <person name="Palaniappan K."/>
            <person name="Land M."/>
            <person name="Hauser L."/>
            <person name="Chang Y.J."/>
            <person name="Jeffries C.D."/>
            <person name="Spring S."/>
            <person name="Rohde M."/>
            <person name="Goker M."/>
            <person name="Bristow J."/>
            <person name="Eisen J.A."/>
            <person name="Markowitz V."/>
            <person name="Hugenholtz P."/>
            <person name="Kyrpides N.C."/>
            <person name="Klenk H.P."/>
        </authorList>
    </citation>
    <scope>NUCLEOTIDE SEQUENCE [LARGE SCALE GENOMIC DNA]</scope>
    <source>
        <strain evidence="10">DSM 12261 / ALA-1</strain>
    </source>
</reference>
<evidence type="ECO:0000256" key="5">
    <source>
        <dbReference type="ARBA" id="ARBA00022989"/>
    </source>
</evidence>
<organism evidence="9 10">
    <name type="scientific">Aminobacterium colombiense (strain DSM 12261 / ALA-1)</name>
    <dbReference type="NCBI Taxonomy" id="572547"/>
    <lineage>
        <taxon>Bacteria</taxon>
        <taxon>Thermotogati</taxon>
        <taxon>Synergistota</taxon>
        <taxon>Synergistia</taxon>
        <taxon>Synergistales</taxon>
        <taxon>Aminobacteriaceae</taxon>
        <taxon>Aminobacterium</taxon>
    </lineage>
</organism>
<sequence>MDIAVLFGFVALFLALSLPIGIALGLATALTMFLTSPIPLTMIAQTAFTGLDSFPLLAIPFFMLAGSLMGYGGISKRLVNLAESLVGFLIGGLAMVTVTACMFFASISGSGPATVSAIGSFMIPEMRAKKYEGAFAAALTAAAGSIGVIIPPSIPFVIFGVVSGASVGELFVAGVIPGIIIGIALMIVSYFSAKKHGYPRSDKTLGLKYFMKNFVDSFWALLVPVIIMGGIYGGIFTPTEAAVVVVVYALFIGKFIYKELDYKTTKAAFRDAVMVNGATSFMLGLSMSFATYLTMEQIPMRVGAWIITVSSEPWIILFLINLMLLVVGCFVDNISSMIILTPIFLPVIKQIGIDPVHFGVVMTLALAIGFITPPYGANLFVASAVSGEKLDSISKKIFPFVGAMVVCLALFTYFPGISMGLVNLLMR</sequence>
<dbReference type="eggNOG" id="COG1593">
    <property type="taxonomic scope" value="Bacteria"/>
</dbReference>
<comment type="subcellular location">
    <subcellularLocation>
        <location evidence="1">Cell inner membrane</location>
        <topology evidence="1">Multi-pass membrane protein</topology>
    </subcellularLocation>
</comment>
<feature type="transmembrane region" description="Helical" evidence="7">
    <location>
        <begin position="272"/>
        <end position="294"/>
    </location>
</feature>
<dbReference type="PIRSF" id="PIRSF006066">
    <property type="entry name" value="HI0050"/>
    <property type="match status" value="1"/>
</dbReference>
<dbReference type="GO" id="GO:0005886">
    <property type="term" value="C:plasma membrane"/>
    <property type="evidence" value="ECO:0007669"/>
    <property type="project" value="UniProtKB-SubCell"/>
</dbReference>
<feature type="transmembrane region" description="Helical" evidence="7">
    <location>
        <begin position="356"/>
        <end position="377"/>
    </location>
</feature>
<dbReference type="InterPro" id="IPR010656">
    <property type="entry name" value="DctM"/>
</dbReference>